<evidence type="ECO:0000256" key="12">
    <source>
        <dbReference type="SAM" id="SignalP"/>
    </source>
</evidence>
<dbReference type="Gene3D" id="2.40.170.20">
    <property type="entry name" value="TonB-dependent receptor, beta-barrel domain"/>
    <property type="match status" value="1"/>
</dbReference>
<evidence type="ECO:0000256" key="1">
    <source>
        <dbReference type="ARBA" id="ARBA00004571"/>
    </source>
</evidence>
<dbReference type="SUPFAM" id="SSF49464">
    <property type="entry name" value="Carboxypeptidase regulatory domain-like"/>
    <property type="match status" value="1"/>
</dbReference>
<sequence>MLITQPINIMNMKKSSLKFLTFLLFSMVSGIMLAQQGVTGVVSSDDGELLPGVSVVVKGTTTGVTSDFDGIYSITVPNSSAVLVFSYLGMETKEVIVGNQSTLNVTMATSSEQLDEVVVTALGISREKKSLGYSVSEVGGDALDNVPQENVLNALSGKVSGVNINSTGGAGSTVNINVRGAASLSSDNQPLFVIDGSPVINTANNITEIGRDNKVDYGNAISDINADDIASVTVLKGASAAALYGSRAGNGVILITTKSGKSKKGMGVTINSSTVFDIPSRFLDTHTRFATGSRPYTEDNFPANSYGAIVIGETASAWAGPELDKGIMAIQWPYSASEIASGIPVPRELKSYNNAKNFFQTAITTTNNISIQDNTEKINYRLSYSDLKNKGNIPNTDLNRHSISLNSSLKLNDKFTVSTSLNYTKSGADNRPVGNRGANAAQAVYELNPHIDVREMKDYWLPGYEGIFQNSPYNFGDDPTETEWNNPYFLAYENNNGFERNRFYGNVKGEWKITDDLTGMVRYNMDEINEVRETKLSKGYTGDMNGAYGINKIFTNETNVDFLLTYAKRLEGWDFSISGGGNKRVLKGNNLLNSTISRGSGLLTPGLFTLSNIANDNLVYSYNSYEKQVNSLYGMASIGIKDMFYVDVTGRNDWSSTLPDNNNSYFYPSVSTSLLVNRLLGFGNGVSLFKLRGGYAEVGNDTGAYNLQPTLSGGSSWGSGSLLSVPSTLLNPDLKPESITSWEGGADLAFFNNRLSMDFTYYTADNENQIFGIALPISSGYSSKNTNAGLLRSTGIEAGLNANIINSKDWRWDMGFVFNRNRTKVIELAEGMNSITFWTDARGGAITWVGEEIGNIFDAALVRVEDPNSPYFGWPIIDDSGFENSDRTREDADGNRVAPIIGNFNPDFTLGMTTSASYKNWSISMNFDWRKGGQFVSQTHRYGESDLHTQRWIDKLHNFNDITDVPAYLRENADQFLSENGEFYVLVGGPTAADGGYSLTEGGITLNDGVFMPGVQGDYDDNGNFVATAENLGGPGTVITRYQDHYGWDFTRNATFDSDFLKLREISLTYSVPSKHIKQIGLQNLNISLFSRNIILWTKADIGIDPEMAFQHESSTQGGSGIQFKQGIERFNISPFTIPVGFKLNVSF</sequence>
<feature type="chain" id="PRO_5016431738" evidence="12">
    <location>
        <begin position="35"/>
        <end position="1148"/>
    </location>
</feature>
<dbReference type="InterPro" id="IPR008969">
    <property type="entry name" value="CarboxyPept-like_regulatory"/>
</dbReference>
<evidence type="ECO:0000256" key="9">
    <source>
        <dbReference type="ARBA" id="ARBA00023237"/>
    </source>
</evidence>
<dbReference type="AlphaFoldDB" id="A0A327RAQ8"/>
<feature type="signal peptide" evidence="12">
    <location>
        <begin position="1"/>
        <end position="34"/>
    </location>
</feature>
<keyword evidence="3 10" id="KW-1134">Transmembrane beta strand</keyword>
<evidence type="ECO:0000256" key="5">
    <source>
        <dbReference type="ARBA" id="ARBA00022729"/>
    </source>
</evidence>
<comment type="caution">
    <text evidence="15">The sequence shown here is derived from an EMBL/GenBank/DDBJ whole genome shotgun (WGS) entry which is preliminary data.</text>
</comment>
<evidence type="ECO:0000313" key="16">
    <source>
        <dbReference type="Proteomes" id="UP000249696"/>
    </source>
</evidence>
<dbReference type="GO" id="GO:0009279">
    <property type="term" value="C:cell outer membrane"/>
    <property type="evidence" value="ECO:0007669"/>
    <property type="project" value="UniProtKB-SubCell"/>
</dbReference>
<proteinExistence type="inferred from homology"/>
<keyword evidence="4 10" id="KW-0812">Transmembrane</keyword>
<dbReference type="InterPro" id="IPR000531">
    <property type="entry name" value="Beta-barrel_TonB"/>
</dbReference>
<keyword evidence="7 10" id="KW-0472">Membrane</keyword>
<dbReference type="InterPro" id="IPR037066">
    <property type="entry name" value="Plug_dom_sf"/>
</dbReference>
<dbReference type="NCBIfam" id="TIGR04056">
    <property type="entry name" value="OMP_RagA_SusC"/>
    <property type="match status" value="1"/>
</dbReference>
<feature type="domain" description="TonB-dependent receptor-like beta-barrel" evidence="13">
    <location>
        <begin position="468"/>
        <end position="946"/>
    </location>
</feature>
<evidence type="ECO:0000256" key="2">
    <source>
        <dbReference type="ARBA" id="ARBA00022448"/>
    </source>
</evidence>
<protein>
    <submittedName>
        <fullName evidence="15">TonB-linked SusC/RagA family outer membrane protein</fullName>
    </submittedName>
</protein>
<feature type="domain" description="TonB-dependent receptor plug" evidence="14">
    <location>
        <begin position="128"/>
        <end position="252"/>
    </location>
</feature>
<organism evidence="15 16">
    <name type="scientific">Arenibacter echinorum</name>
    <dbReference type="NCBI Taxonomy" id="440515"/>
    <lineage>
        <taxon>Bacteria</taxon>
        <taxon>Pseudomonadati</taxon>
        <taxon>Bacteroidota</taxon>
        <taxon>Flavobacteriia</taxon>
        <taxon>Flavobacteriales</taxon>
        <taxon>Flavobacteriaceae</taxon>
        <taxon>Arenibacter</taxon>
    </lineage>
</organism>
<comment type="subcellular location">
    <subcellularLocation>
        <location evidence="1 10">Cell outer membrane</location>
        <topology evidence="1 10">Multi-pass membrane protein</topology>
    </subcellularLocation>
</comment>
<evidence type="ECO:0000256" key="8">
    <source>
        <dbReference type="ARBA" id="ARBA00023170"/>
    </source>
</evidence>
<dbReference type="InterPro" id="IPR036942">
    <property type="entry name" value="Beta-barrel_TonB_sf"/>
</dbReference>
<evidence type="ECO:0000256" key="3">
    <source>
        <dbReference type="ARBA" id="ARBA00022452"/>
    </source>
</evidence>
<dbReference type="InterPro" id="IPR039426">
    <property type="entry name" value="TonB-dep_rcpt-like"/>
</dbReference>
<keyword evidence="6 11" id="KW-0798">TonB box</keyword>
<keyword evidence="16" id="KW-1185">Reference proteome</keyword>
<keyword evidence="8" id="KW-0675">Receptor</keyword>
<accession>A0A327RAQ8</accession>
<dbReference type="InterPro" id="IPR012910">
    <property type="entry name" value="Plug_dom"/>
</dbReference>
<dbReference type="GO" id="GO:0015344">
    <property type="term" value="F:siderophore uptake transmembrane transporter activity"/>
    <property type="evidence" value="ECO:0007669"/>
    <property type="project" value="TreeGrafter"/>
</dbReference>
<dbReference type="InterPro" id="IPR023997">
    <property type="entry name" value="TonB-dep_OMP_SusC/RagA_CS"/>
</dbReference>
<dbReference type="Pfam" id="PF00593">
    <property type="entry name" value="TonB_dep_Rec_b-barrel"/>
    <property type="match status" value="1"/>
</dbReference>
<gene>
    <name evidence="15" type="ORF">LV92_01162</name>
</gene>
<dbReference type="Pfam" id="PF07715">
    <property type="entry name" value="Plug"/>
    <property type="match status" value="1"/>
</dbReference>
<dbReference type="Pfam" id="PF13715">
    <property type="entry name" value="CarbopepD_reg_2"/>
    <property type="match status" value="1"/>
</dbReference>
<dbReference type="PANTHER" id="PTHR30069:SF29">
    <property type="entry name" value="HEMOGLOBIN AND HEMOGLOBIN-HAPTOGLOBIN-BINDING PROTEIN 1-RELATED"/>
    <property type="match status" value="1"/>
</dbReference>
<evidence type="ECO:0000259" key="13">
    <source>
        <dbReference type="Pfam" id="PF00593"/>
    </source>
</evidence>
<evidence type="ECO:0000256" key="6">
    <source>
        <dbReference type="ARBA" id="ARBA00023077"/>
    </source>
</evidence>
<dbReference type="Proteomes" id="UP000249696">
    <property type="component" value="Unassembled WGS sequence"/>
</dbReference>
<evidence type="ECO:0000256" key="10">
    <source>
        <dbReference type="PROSITE-ProRule" id="PRU01360"/>
    </source>
</evidence>
<dbReference type="EMBL" id="QLLN01000002">
    <property type="protein sequence ID" value="RAJ14046.1"/>
    <property type="molecule type" value="Genomic_DNA"/>
</dbReference>
<dbReference type="NCBIfam" id="TIGR04057">
    <property type="entry name" value="SusC_RagA_signa"/>
    <property type="match status" value="1"/>
</dbReference>
<dbReference type="Gene3D" id="2.170.130.10">
    <property type="entry name" value="TonB-dependent receptor, plug domain"/>
    <property type="match status" value="1"/>
</dbReference>
<evidence type="ECO:0000256" key="4">
    <source>
        <dbReference type="ARBA" id="ARBA00022692"/>
    </source>
</evidence>
<keyword evidence="9 10" id="KW-0998">Cell outer membrane</keyword>
<evidence type="ECO:0000259" key="14">
    <source>
        <dbReference type="Pfam" id="PF07715"/>
    </source>
</evidence>
<dbReference type="SUPFAM" id="SSF56935">
    <property type="entry name" value="Porins"/>
    <property type="match status" value="1"/>
</dbReference>
<dbReference type="GO" id="GO:0044718">
    <property type="term" value="P:siderophore transmembrane transport"/>
    <property type="evidence" value="ECO:0007669"/>
    <property type="project" value="TreeGrafter"/>
</dbReference>
<reference evidence="15 16" key="1">
    <citation type="submission" date="2018-06" db="EMBL/GenBank/DDBJ databases">
        <title>Genomic Encyclopedia of Archaeal and Bacterial Type Strains, Phase II (KMG-II): from individual species to whole genera.</title>
        <authorList>
            <person name="Goeker M."/>
        </authorList>
    </citation>
    <scope>NUCLEOTIDE SEQUENCE [LARGE SCALE GENOMIC DNA]</scope>
    <source>
        <strain evidence="15 16">DSM 23522</strain>
    </source>
</reference>
<dbReference type="PANTHER" id="PTHR30069">
    <property type="entry name" value="TONB-DEPENDENT OUTER MEMBRANE RECEPTOR"/>
    <property type="match status" value="1"/>
</dbReference>
<comment type="similarity">
    <text evidence="10 11">Belongs to the TonB-dependent receptor family.</text>
</comment>
<evidence type="ECO:0000256" key="7">
    <source>
        <dbReference type="ARBA" id="ARBA00023136"/>
    </source>
</evidence>
<dbReference type="PROSITE" id="PS52016">
    <property type="entry name" value="TONB_DEPENDENT_REC_3"/>
    <property type="match status" value="1"/>
</dbReference>
<dbReference type="Gene3D" id="2.60.40.1120">
    <property type="entry name" value="Carboxypeptidase-like, regulatory domain"/>
    <property type="match status" value="1"/>
</dbReference>
<evidence type="ECO:0000256" key="11">
    <source>
        <dbReference type="RuleBase" id="RU003357"/>
    </source>
</evidence>
<dbReference type="InterPro" id="IPR023996">
    <property type="entry name" value="TonB-dep_OMP_SusC/RagA"/>
</dbReference>
<keyword evidence="2 10" id="KW-0813">Transport</keyword>
<name>A0A327RAQ8_9FLAO</name>
<keyword evidence="5 12" id="KW-0732">Signal</keyword>
<evidence type="ECO:0000313" key="15">
    <source>
        <dbReference type="EMBL" id="RAJ14046.1"/>
    </source>
</evidence>